<feature type="region of interest" description="Disordered" evidence="1">
    <location>
        <begin position="227"/>
        <end position="255"/>
    </location>
</feature>
<proteinExistence type="predicted"/>
<accession>A0A7J0E8W9</accession>
<dbReference type="InterPro" id="IPR005162">
    <property type="entry name" value="Retrotrans_gag_dom"/>
</dbReference>
<feature type="region of interest" description="Disordered" evidence="1">
    <location>
        <begin position="1"/>
        <end position="28"/>
    </location>
</feature>
<evidence type="ECO:0000256" key="1">
    <source>
        <dbReference type="SAM" id="MobiDB-lite"/>
    </source>
</evidence>
<gene>
    <name evidence="3" type="ORF">Acr_02g0009720</name>
</gene>
<reference evidence="3 4" key="1">
    <citation type="submission" date="2019-07" db="EMBL/GenBank/DDBJ databases">
        <title>De Novo Assembly of kiwifruit Actinidia rufa.</title>
        <authorList>
            <person name="Sugita-Konishi S."/>
            <person name="Sato K."/>
            <person name="Mori E."/>
            <person name="Abe Y."/>
            <person name="Kisaki G."/>
            <person name="Hamano K."/>
            <person name="Suezawa K."/>
            <person name="Otani M."/>
            <person name="Fukuda T."/>
            <person name="Manabe T."/>
            <person name="Gomi K."/>
            <person name="Tabuchi M."/>
            <person name="Akimitsu K."/>
            <person name="Kataoka I."/>
        </authorList>
    </citation>
    <scope>NUCLEOTIDE SEQUENCE [LARGE SCALE GENOMIC DNA]</scope>
    <source>
        <strain evidence="4">cv. Fuchu</strain>
    </source>
</reference>
<evidence type="ECO:0000259" key="2">
    <source>
        <dbReference type="Pfam" id="PF03732"/>
    </source>
</evidence>
<dbReference type="Pfam" id="PF03732">
    <property type="entry name" value="Retrotrans_gag"/>
    <property type="match status" value="1"/>
</dbReference>
<dbReference type="AlphaFoldDB" id="A0A7J0E8W9"/>
<keyword evidence="4" id="KW-1185">Reference proteome</keyword>
<feature type="compositionally biased region" description="Basic and acidic residues" evidence="1">
    <location>
        <begin position="230"/>
        <end position="245"/>
    </location>
</feature>
<evidence type="ECO:0000313" key="3">
    <source>
        <dbReference type="EMBL" id="GFY82732.1"/>
    </source>
</evidence>
<organism evidence="3 4">
    <name type="scientific">Actinidia rufa</name>
    <dbReference type="NCBI Taxonomy" id="165716"/>
    <lineage>
        <taxon>Eukaryota</taxon>
        <taxon>Viridiplantae</taxon>
        <taxon>Streptophyta</taxon>
        <taxon>Embryophyta</taxon>
        <taxon>Tracheophyta</taxon>
        <taxon>Spermatophyta</taxon>
        <taxon>Magnoliopsida</taxon>
        <taxon>eudicotyledons</taxon>
        <taxon>Gunneridae</taxon>
        <taxon>Pentapetalae</taxon>
        <taxon>asterids</taxon>
        <taxon>Ericales</taxon>
        <taxon>Actinidiaceae</taxon>
        <taxon>Actinidia</taxon>
    </lineage>
</organism>
<evidence type="ECO:0000313" key="4">
    <source>
        <dbReference type="Proteomes" id="UP000585474"/>
    </source>
</evidence>
<protein>
    <recommendedName>
        <fullName evidence="2">Retrotransposon gag domain-containing protein</fullName>
    </recommendedName>
</protein>
<sequence length="289" mass="32561">MAVTGSEVTEHIGIHERDSLPPIGKGKRGKSADIMSSLEARLQKVEFAMADYRDKVEEIDQCIYGLKGGHEEFHGEIQGAFNSLAESWKTQLDAFTDSLQAEIAAITEELKEVKGDWSLSKMAITQGKSSGNSIYPINSEHEARARLRHLTHKGTIQDYVKEFSELMLEIPDMTEKYSLFTFIDGLQSWAKLEVQQRGPQDLAMAISIVESLIDFKEGEFSAFMPKFQKSNHDKGGEDHEGEHKPSSPRHGRFNKDMRNRDKLKLACFLCDGNHFARDCPQRAKLSALI</sequence>
<feature type="compositionally biased region" description="Basic and acidic residues" evidence="1">
    <location>
        <begin position="8"/>
        <end position="19"/>
    </location>
</feature>
<feature type="domain" description="Retrotransposon gag" evidence="2">
    <location>
        <begin position="139"/>
        <end position="187"/>
    </location>
</feature>
<dbReference type="EMBL" id="BJWL01000002">
    <property type="protein sequence ID" value="GFY82732.1"/>
    <property type="molecule type" value="Genomic_DNA"/>
</dbReference>
<comment type="caution">
    <text evidence="3">The sequence shown here is derived from an EMBL/GenBank/DDBJ whole genome shotgun (WGS) entry which is preliminary data.</text>
</comment>
<name>A0A7J0E8W9_9ERIC</name>
<dbReference type="OrthoDB" id="1939491at2759"/>
<dbReference type="Proteomes" id="UP000585474">
    <property type="component" value="Unassembled WGS sequence"/>
</dbReference>